<evidence type="ECO:0000313" key="1">
    <source>
        <dbReference type="EMBL" id="ERM96060.1"/>
    </source>
</evidence>
<dbReference type="Proteomes" id="UP000017836">
    <property type="component" value="Unassembled WGS sequence"/>
</dbReference>
<accession>W1NLG3</accession>
<dbReference type="Gramene" id="ERM96060">
    <property type="protein sequence ID" value="ERM96060"/>
    <property type="gene ID" value="AMTR_s00129p00101770"/>
</dbReference>
<dbReference type="EMBL" id="KI397331">
    <property type="protein sequence ID" value="ERM96060.1"/>
    <property type="molecule type" value="Genomic_DNA"/>
</dbReference>
<sequence>MTLYHQLPKNAQRPCKATSKGLMLSLASTQPRLLTINTITLQAGVGATQPALRTTITLQAGVGATQPALRRESTTWQQDNMAANQ</sequence>
<dbReference type="AlphaFoldDB" id="W1NLG3"/>
<gene>
    <name evidence="1" type="ORF">AMTR_s00129p00101770</name>
</gene>
<protein>
    <submittedName>
        <fullName evidence="1">Uncharacterized protein</fullName>
    </submittedName>
</protein>
<evidence type="ECO:0000313" key="2">
    <source>
        <dbReference type="Proteomes" id="UP000017836"/>
    </source>
</evidence>
<organism evidence="1 2">
    <name type="scientific">Amborella trichopoda</name>
    <dbReference type="NCBI Taxonomy" id="13333"/>
    <lineage>
        <taxon>Eukaryota</taxon>
        <taxon>Viridiplantae</taxon>
        <taxon>Streptophyta</taxon>
        <taxon>Embryophyta</taxon>
        <taxon>Tracheophyta</taxon>
        <taxon>Spermatophyta</taxon>
        <taxon>Magnoliopsida</taxon>
        <taxon>Amborellales</taxon>
        <taxon>Amborellaceae</taxon>
        <taxon>Amborella</taxon>
    </lineage>
</organism>
<keyword evidence="2" id="KW-1185">Reference proteome</keyword>
<reference evidence="2" key="1">
    <citation type="journal article" date="2013" name="Science">
        <title>The Amborella genome and the evolution of flowering plants.</title>
        <authorList>
            <consortium name="Amborella Genome Project"/>
        </authorList>
    </citation>
    <scope>NUCLEOTIDE SEQUENCE [LARGE SCALE GENOMIC DNA]</scope>
</reference>
<proteinExistence type="predicted"/>
<name>W1NLG3_AMBTC</name>
<dbReference type="HOGENOM" id="CLU_2515680_0_0_1"/>